<dbReference type="GO" id="GO:0005737">
    <property type="term" value="C:cytoplasm"/>
    <property type="evidence" value="ECO:0007669"/>
    <property type="project" value="TreeGrafter"/>
</dbReference>
<accession>A0A381YK26</accession>
<organism evidence="1">
    <name type="scientific">marine metagenome</name>
    <dbReference type="NCBI Taxonomy" id="408172"/>
    <lineage>
        <taxon>unclassified sequences</taxon>
        <taxon>metagenomes</taxon>
        <taxon>ecological metagenomes</taxon>
    </lineage>
</organism>
<dbReference type="EMBL" id="UINC01018419">
    <property type="protein sequence ID" value="SVA77355.1"/>
    <property type="molecule type" value="Genomic_DNA"/>
</dbReference>
<dbReference type="Gene3D" id="3.90.850.10">
    <property type="entry name" value="Fumarylacetoacetase-like, C-terminal domain"/>
    <property type="match status" value="1"/>
</dbReference>
<protein>
    <recommendedName>
        <fullName evidence="2">Fumarylacetoacetase-like C-terminal domain-containing protein</fullName>
    </recommendedName>
</protein>
<dbReference type="AlphaFoldDB" id="A0A381YK26"/>
<evidence type="ECO:0000313" key="1">
    <source>
        <dbReference type="EMBL" id="SVA77355.1"/>
    </source>
</evidence>
<proteinExistence type="predicted"/>
<dbReference type="GO" id="GO:0008684">
    <property type="term" value="F:2-oxopent-4-enoate hydratase activity"/>
    <property type="evidence" value="ECO:0007669"/>
    <property type="project" value="TreeGrafter"/>
</dbReference>
<dbReference type="InterPro" id="IPR050772">
    <property type="entry name" value="Hydratase-Decarb/MhpD_sf"/>
</dbReference>
<reference evidence="1" key="1">
    <citation type="submission" date="2018-05" db="EMBL/GenBank/DDBJ databases">
        <authorList>
            <person name="Lanie J.A."/>
            <person name="Ng W.-L."/>
            <person name="Kazmierczak K.M."/>
            <person name="Andrzejewski T.M."/>
            <person name="Davidsen T.M."/>
            <person name="Wayne K.J."/>
            <person name="Tettelin H."/>
            <person name="Glass J.I."/>
            <person name="Rusch D."/>
            <person name="Podicherti R."/>
            <person name="Tsui H.-C.T."/>
            <person name="Winkler M.E."/>
        </authorList>
    </citation>
    <scope>NUCLEOTIDE SEQUENCE</scope>
</reference>
<gene>
    <name evidence="1" type="ORF">METZ01_LOCUS130209</name>
</gene>
<dbReference type="PANTHER" id="PTHR30143:SF0">
    <property type="entry name" value="2-KETO-4-PENTENOATE HYDRATASE"/>
    <property type="match status" value="1"/>
</dbReference>
<evidence type="ECO:0008006" key="2">
    <source>
        <dbReference type="Google" id="ProtNLM"/>
    </source>
</evidence>
<dbReference type="SUPFAM" id="SSF56529">
    <property type="entry name" value="FAH"/>
    <property type="match status" value="1"/>
</dbReference>
<name>A0A381YK26_9ZZZZ</name>
<dbReference type="InterPro" id="IPR036663">
    <property type="entry name" value="Fumarylacetoacetase_C_sf"/>
</dbReference>
<sequence length="235" mass="24315">MEELVEAMAKAVKAREALPRMPVDLDLERAYAIQKTLVGAVAGGAIAGLKAGMTAAAGQKQFGLTHPLIGSLYESGRLSPGTDLAAAPGVSLECEIGVVIDGAGNPKSAGPVIEVPRMAWGDPADATGFNLTACNIAADRFIVGTQSPFRGDYADIHITLTRDGETVCQAPATDALGGPRDALAWMLDEASLRGLEIRNDMLLITGACGGIHPALPGAYRADYGELGSIEFTVKP</sequence>
<dbReference type="PANTHER" id="PTHR30143">
    <property type="entry name" value="ACID HYDRATASE"/>
    <property type="match status" value="1"/>
</dbReference>